<dbReference type="Pfam" id="PF00431">
    <property type="entry name" value="CUB"/>
    <property type="match status" value="2"/>
</dbReference>
<dbReference type="SMART" id="SM00209">
    <property type="entry name" value="TSP1"/>
    <property type="match status" value="2"/>
</dbReference>
<evidence type="ECO:0000259" key="5">
    <source>
        <dbReference type="PROSITE" id="PS01180"/>
    </source>
</evidence>
<evidence type="ECO:0000256" key="2">
    <source>
        <dbReference type="ARBA" id="ARBA00023157"/>
    </source>
</evidence>
<feature type="domain" description="CUB" evidence="5">
    <location>
        <begin position="1"/>
        <end position="115"/>
    </location>
</feature>
<protein>
    <submittedName>
        <fullName evidence="7">Bone morphogenetic protein 1-like</fullName>
    </submittedName>
</protein>
<dbReference type="CDD" id="cd00041">
    <property type="entry name" value="CUB"/>
    <property type="match status" value="2"/>
</dbReference>
<reference evidence="7" key="1">
    <citation type="submission" date="2025-08" db="UniProtKB">
        <authorList>
            <consortium name="RefSeq"/>
        </authorList>
    </citation>
    <scope>IDENTIFICATION</scope>
    <source>
        <tissue evidence="7">Testes</tissue>
    </source>
</reference>
<dbReference type="RefSeq" id="XP_006821791.1">
    <property type="nucleotide sequence ID" value="XM_006821728.1"/>
</dbReference>
<evidence type="ECO:0000256" key="4">
    <source>
        <dbReference type="SAM" id="MobiDB-lite"/>
    </source>
</evidence>
<dbReference type="PROSITE" id="PS50092">
    <property type="entry name" value="TSP1"/>
    <property type="match status" value="2"/>
</dbReference>
<dbReference type="InterPro" id="IPR036383">
    <property type="entry name" value="TSP1_rpt_sf"/>
</dbReference>
<dbReference type="GeneID" id="102809732"/>
<dbReference type="InterPro" id="IPR000884">
    <property type="entry name" value="TSP1_rpt"/>
</dbReference>
<dbReference type="Gene3D" id="2.60.120.290">
    <property type="entry name" value="Spermadhesin, CUB domain"/>
    <property type="match status" value="3"/>
</dbReference>
<dbReference type="PANTHER" id="PTHR24251">
    <property type="entry name" value="OVOCHYMASE-RELATED"/>
    <property type="match status" value="1"/>
</dbReference>
<feature type="non-terminal residue" evidence="7">
    <location>
        <position position="412"/>
    </location>
</feature>
<name>A0ABM0MP50_SACKO</name>
<dbReference type="Gene3D" id="2.20.100.10">
    <property type="entry name" value="Thrombospondin type-1 (TSP1) repeat"/>
    <property type="match status" value="2"/>
</dbReference>
<dbReference type="SUPFAM" id="SSF82895">
    <property type="entry name" value="TSP-1 type 1 repeat"/>
    <property type="match status" value="2"/>
</dbReference>
<dbReference type="Proteomes" id="UP000694865">
    <property type="component" value="Unplaced"/>
</dbReference>
<keyword evidence="6" id="KW-1185">Reference proteome</keyword>
<dbReference type="InterPro" id="IPR000859">
    <property type="entry name" value="CUB_dom"/>
</dbReference>
<accession>A0ABM0MP50</accession>
<feature type="domain" description="CUB" evidence="5">
    <location>
        <begin position="244"/>
        <end position="351"/>
    </location>
</feature>
<sequence length="412" mass="45519">CSDNIVESKQYISSPNYPEAYNNKDQCIINIVNPDQDACVRLIFLAFDVQDGSTFGVCDRDSLMIEDSGNSALSSEFCGNRLPPPWVSSTANVVVTFSTDPEVTRTGYEIYVRFEDCPQFIWQSSEWSDVAVTGNPALTRRYCGDGFLPPTLISTGPTITLRFHSDEDSVHKGFSIYELFVQCPLYAYFATDWNECSVSCGDGERNRIVTCHRLSDSQVVNDLFCAGTKPSQLETCTRPSCLGCDSSVTSPYQSIGISNYDNNQDCEITITNVDGCIALIFLSMSIEAGTPNVCENDYLEIDDLGATLPPRKFCGNELPHEWFSVSGNVVLRFHSNDAITDEGFSVFVQFVDCPTYVWDVADWSACDADCGGGTRSRTVTCQNSQTQYNVSDTECPLPKPSELEECNTDPCP</sequence>
<evidence type="ECO:0000313" key="6">
    <source>
        <dbReference type="Proteomes" id="UP000694865"/>
    </source>
</evidence>
<dbReference type="SMART" id="SM00042">
    <property type="entry name" value="CUB"/>
    <property type="match status" value="2"/>
</dbReference>
<evidence type="ECO:0000256" key="1">
    <source>
        <dbReference type="ARBA" id="ARBA00022737"/>
    </source>
</evidence>
<keyword evidence="2" id="KW-1015">Disulfide bond</keyword>
<evidence type="ECO:0000256" key="3">
    <source>
        <dbReference type="PROSITE-ProRule" id="PRU00059"/>
    </source>
</evidence>
<evidence type="ECO:0000313" key="7">
    <source>
        <dbReference type="RefSeq" id="XP_006821791.1"/>
    </source>
</evidence>
<comment type="caution">
    <text evidence="3">Lacks conserved residue(s) required for the propagation of feature annotation.</text>
</comment>
<keyword evidence="1" id="KW-0677">Repeat</keyword>
<proteinExistence type="predicted"/>
<dbReference type="InterPro" id="IPR035914">
    <property type="entry name" value="Sperma_CUB_dom_sf"/>
</dbReference>
<dbReference type="SUPFAM" id="SSF49854">
    <property type="entry name" value="Spermadhesin, CUB domain"/>
    <property type="match status" value="3"/>
</dbReference>
<dbReference type="Pfam" id="PF19030">
    <property type="entry name" value="TSP1_ADAMTS"/>
    <property type="match status" value="2"/>
</dbReference>
<feature type="compositionally biased region" description="Acidic residues" evidence="4">
    <location>
        <begin position="403"/>
        <end position="412"/>
    </location>
</feature>
<gene>
    <name evidence="7" type="primary">LOC102809732</name>
</gene>
<feature type="region of interest" description="Disordered" evidence="4">
    <location>
        <begin position="392"/>
        <end position="412"/>
    </location>
</feature>
<feature type="non-terminal residue" evidence="7">
    <location>
        <position position="1"/>
    </location>
</feature>
<dbReference type="PROSITE" id="PS01180">
    <property type="entry name" value="CUB"/>
    <property type="match status" value="2"/>
</dbReference>
<organism evidence="6 7">
    <name type="scientific">Saccoglossus kowalevskii</name>
    <name type="common">Acorn worm</name>
    <dbReference type="NCBI Taxonomy" id="10224"/>
    <lineage>
        <taxon>Eukaryota</taxon>
        <taxon>Metazoa</taxon>
        <taxon>Hemichordata</taxon>
        <taxon>Enteropneusta</taxon>
        <taxon>Harrimaniidae</taxon>
        <taxon>Saccoglossus</taxon>
    </lineage>
</organism>